<evidence type="ECO:0000259" key="8">
    <source>
        <dbReference type="Pfam" id="PF01895"/>
    </source>
</evidence>
<organism evidence="10">
    <name type="scientific">Staphylococcus schleiferi</name>
    <dbReference type="NCBI Taxonomy" id="1295"/>
    <lineage>
        <taxon>Bacteria</taxon>
        <taxon>Bacillati</taxon>
        <taxon>Bacillota</taxon>
        <taxon>Bacilli</taxon>
        <taxon>Bacillales</taxon>
        <taxon>Staphylococcaceae</taxon>
        <taxon>Staphylococcus</taxon>
    </lineage>
</organism>
<evidence type="ECO:0000313" key="9">
    <source>
        <dbReference type="EMBL" id="CAD7359653.1"/>
    </source>
</evidence>
<proteinExistence type="inferred from homology"/>
<feature type="domain" description="PhoU" evidence="8">
    <location>
        <begin position="122"/>
        <end position="201"/>
    </location>
</feature>
<dbReference type="EMBL" id="LR962863">
    <property type="protein sequence ID" value="CAD7359653.1"/>
    <property type="molecule type" value="Genomic_DNA"/>
</dbReference>
<dbReference type="EMBL" id="UHEF01000001">
    <property type="protein sequence ID" value="SUM88762.1"/>
    <property type="molecule type" value="Genomic_DNA"/>
</dbReference>
<dbReference type="SUPFAM" id="SSF109755">
    <property type="entry name" value="PhoU-like"/>
    <property type="match status" value="1"/>
</dbReference>
<dbReference type="AlphaFoldDB" id="A0A7Z7VX29"/>
<keyword evidence="4 7" id="KW-0813">Transport</keyword>
<evidence type="ECO:0000256" key="7">
    <source>
        <dbReference type="PIRNR" id="PIRNR003107"/>
    </source>
</evidence>
<evidence type="ECO:0000313" key="10">
    <source>
        <dbReference type="EMBL" id="SUM88762.1"/>
    </source>
</evidence>
<dbReference type="PANTHER" id="PTHR42930:SF3">
    <property type="entry name" value="PHOSPHATE-SPECIFIC TRANSPORT SYSTEM ACCESSORY PROTEIN PHOU"/>
    <property type="match status" value="1"/>
</dbReference>
<accession>A0A7Z7VX29</accession>
<dbReference type="InterPro" id="IPR026022">
    <property type="entry name" value="PhoU_dom"/>
</dbReference>
<evidence type="ECO:0000256" key="5">
    <source>
        <dbReference type="ARBA" id="ARBA00022490"/>
    </source>
</evidence>
<evidence type="ECO:0000256" key="6">
    <source>
        <dbReference type="ARBA" id="ARBA00022592"/>
    </source>
</evidence>
<dbReference type="GO" id="GO:0006817">
    <property type="term" value="P:phosphate ion transport"/>
    <property type="evidence" value="ECO:0007669"/>
    <property type="project" value="UniProtKB-KW"/>
</dbReference>
<name>A0A7Z7VX29_STASC</name>
<dbReference type="Proteomes" id="UP000264146">
    <property type="component" value="Chromosome"/>
</dbReference>
<dbReference type="Pfam" id="PF01895">
    <property type="entry name" value="PhoU"/>
    <property type="match status" value="2"/>
</dbReference>
<gene>
    <name evidence="10" type="primary">phoU_1</name>
    <name evidence="10" type="ORF">NCTC12218_01310</name>
</gene>
<dbReference type="FunFam" id="1.20.58.220:FF:000004">
    <property type="entry name" value="Phosphate-specific transport system accessory protein PhoU"/>
    <property type="match status" value="1"/>
</dbReference>
<dbReference type="Gene3D" id="1.20.58.220">
    <property type="entry name" value="Phosphate transport system protein phou homolog 2, domain 2"/>
    <property type="match status" value="1"/>
</dbReference>
<comment type="similarity">
    <text evidence="2 7">Belongs to the PhoU family.</text>
</comment>
<keyword evidence="5 7" id="KW-0963">Cytoplasm</keyword>
<dbReference type="RefSeq" id="WP_126496316.1">
    <property type="nucleotide sequence ID" value="NZ_LR962863.1"/>
</dbReference>
<protein>
    <recommendedName>
        <fullName evidence="7">Phosphate-specific transport system accessory protein PhoU</fullName>
    </recommendedName>
</protein>
<evidence type="ECO:0000256" key="1">
    <source>
        <dbReference type="ARBA" id="ARBA00004496"/>
    </source>
</evidence>
<evidence type="ECO:0000313" key="11">
    <source>
        <dbReference type="Proteomes" id="UP000264146"/>
    </source>
</evidence>
<sequence length="216" mass="25494">MTVIRKRYEDQLSDLFKDVRRLGLNVYDMIQQSIKVLSDKDVTHARQVIRRDEDINKLESDINEKVVMLITRQQPIAKDLRFMISTLKIASEFERMGDNAANIAKIRTRAQFTDHYIMMRLEAMGHLSMLMLKDLKDATRHNDLELVKEIIDRDIDIDDLYKQIINTTYLIDNDPFVAGQAHLVARYLERIGDHVVKIAEHIYYFITGNRYETYEK</sequence>
<reference evidence="9 11" key="2">
    <citation type="submission" date="2020-11" db="EMBL/GenBank/DDBJ databases">
        <authorList>
            <consortium name="Pathogen Informatics"/>
        </authorList>
    </citation>
    <scope>NUCLEOTIDE SEQUENCE [LARGE SCALE GENOMIC DNA]</scope>
    <source>
        <strain evidence="9 11">NCTC12218</strain>
    </source>
</reference>
<dbReference type="PANTHER" id="PTHR42930">
    <property type="entry name" value="PHOSPHATE-SPECIFIC TRANSPORT SYSTEM ACCESSORY PROTEIN PHOU"/>
    <property type="match status" value="1"/>
</dbReference>
<dbReference type="InterPro" id="IPR038078">
    <property type="entry name" value="PhoU-like_sf"/>
</dbReference>
<evidence type="ECO:0000256" key="4">
    <source>
        <dbReference type="ARBA" id="ARBA00022448"/>
    </source>
</evidence>
<dbReference type="GO" id="GO:0045936">
    <property type="term" value="P:negative regulation of phosphate metabolic process"/>
    <property type="evidence" value="ECO:0007669"/>
    <property type="project" value="InterPro"/>
</dbReference>
<evidence type="ECO:0000256" key="3">
    <source>
        <dbReference type="ARBA" id="ARBA00011738"/>
    </source>
</evidence>
<comment type="subunit">
    <text evidence="3 7">Homodimer.</text>
</comment>
<feature type="domain" description="PhoU" evidence="8">
    <location>
        <begin position="19"/>
        <end position="105"/>
    </location>
</feature>
<comment type="subcellular location">
    <subcellularLocation>
        <location evidence="1 7">Cytoplasm</location>
    </subcellularLocation>
</comment>
<dbReference type="InterPro" id="IPR028366">
    <property type="entry name" value="PhoU"/>
</dbReference>
<comment type="function">
    <text evidence="7">Plays a role in the regulation of phosphate uptake.</text>
</comment>
<dbReference type="GO" id="GO:0030643">
    <property type="term" value="P:intracellular phosphate ion homeostasis"/>
    <property type="evidence" value="ECO:0007669"/>
    <property type="project" value="InterPro"/>
</dbReference>
<reference evidence="10" key="1">
    <citation type="submission" date="2018-06" db="EMBL/GenBank/DDBJ databases">
        <authorList>
            <consortium name="Pathogen Informatics"/>
            <person name="Doyle S."/>
        </authorList>
    </citation>
    <scope>NUCLEOTIDE SEQUENCE [LARGE SCALE GENOMIC DNA]</scope>
    <source>
        <strain evidence="10">NCTC12218</strain>
    </source>
</reference>
<dbReference type="PIRSF" id="PIRSF003107">
    <property type="entry name" value="PhoU"/>
    <property type="match status" value="1"/>
</dbReference>
<dbReference type="NCBIfam" id="TIGR02135">
    <property type="entry name" value="phoU_full"/>
    <property type="match status" value="1"/>
</dbReference>
<evidence type="ECO:0000256" key="2">
    <source>
        <dbReference type="ARBA" id="ARBA00008107"/>
    </source>
</evidence>
<dbReference type="GO" id="GO:0005737">
    <property type="term" value="C:cytoplasm"/>
    <property type="evidence" value="ECO:0007669"/>
    <property type="project" value="UniProtKB-SubCell"/>
</dbReference>
<keyword evidence="6 7" id="KW-0592">Phosphate transport</keyword>